<organism evidence="2">
    <name type="scientific">marine sediment metagenome</name>
    <dbReference type="NCBI Taxonomy" id="412755"/>
    <lineage>
        <taxon>unclassified sequences</taxon>
        <taxon>metagenomes</taxon>
        <taxon>ecological metagenomes</taxon>
    </lineage>
</organism>
<dbReference type="InterPro" id="IPR046232">
    <property type="entry name" value="DUF6265"/>
</dbReference>
<dbReference type="Pfam" id="PF19780">
    <property type="entry name" value="DUF6265"/>
    <property type="match status" value="1"/>
</dbReference>
<proteinExistence type="predicted"/>
<evidence type="ECO:0000259" key="1">
    <source>
        <dbReference type="Pfam" id="PF19780"/>
    </source>
</evidence>
<dbReference type="EMBL" id="LAZR01000036">
    <property type="protein sequence ID" value="KKO01222.1"/>
    <property type="molecule type" value="Genomic_DNA"/>
</dbReference>
<sequence length="163" mass="18875">MKLLLLFFLSTTCLLQSQNTISFEEGMTSPDASLNNIEWLAGHWKGEAFGGIAEEIWSPPLDGSMMFSFRLLDKGAVSFYEFGHLLETDGTLILQLKHFDANLSGWEERDENIDFKLVQVEENRFYFDDFTIEYISDKEINMYVEVGEEDGTSNEVKFNYHRQ</sequence>
<comment type="caution">
    <text evidence="2">The sequence shown here is derived from an EMBL/GenBank/DDBJ whole genome shotgun (WGS) entry which is preliminary data.</text>
</comment>
<protein>
    <recommendedName>
        <fullName evidence="1">DUF6265 domain-containing protein</fullName>
    </recommendedName>
</protein>
<name>A0A0F9XP93_9ZZZZ</name>
<feature type="domain" description="DUF6265" evidence="1">
    <location>
        <begin position="38"/>
        <end position="145"/>
    </location>
</feature>
<gene>
    <name evidence="2" type="ORF">LCGC14_0118090</name>
</gene>
<accession>A0A0F9XP93</accession>
<reference evidence="2" key="1">
    <citation type="journal article" date="2015" name="Nature">
        <title>Complex archaea that bridge the gap between prokaryotes and eukaryotes.</title>
        <authorList>
            <person name="Spang A."/>
            <person name="Saw J.H."/>
            <person name="Jorgensen S.L."/>
            <person name="Zaremba-Niedzwiedzka K."/>
            <person name="Martijn J."/>
            <person name="Lind A.E."/>
            <person name="van Eijk R."/>
            <person name="Schleper C."/>
            <person name="Guy L."/>
            <person name="Ettema T.J."/>
        </authorList>
    </citation>
    <scope>NUCLEOTIDE SEQUENCE</scope>
</reference>
<dbReference type="AlphaFoldDB" id="A0A0F9XP93"/>
<evidence type="ECO:0000313" key="2">
    <source>
        <dbReference type="EMBL" id="KKO01222.1"/>
    </source>
</evidence>